<feature type="transmembrane region" description="Helical" evidence="1">
    <location>
        <begin position="223"/>
        <end position="241"/>
    </location>
</feature>
<keyword evidence="1" id="KW-0472">Membrane</keyword>
<keyword evidence="1" id="KW-0812">Transmembrane</keyword>
<gene>
    <name evidence="2" type="ORF">DYB28_012927</name>
</gene>
<evidence type="ECO:0000313" key="2">
    <source>
        <dbReference type="EMBL" id="RLO05341.1"/>
    </source>
</evidence>
<name>A0A9X8DXJ8_APHAT</name>
<dbReference type="AlphaFoldDB" id="A0A9X8DXJ8"/>
<evidence type="ECO:0008006" key="4">
    <source>
        <dbReference type="Google" id="ProtNLM"/>
    </source>
</evidence>
<feature type="non-terminal residue" evidence="2">
    <location>
        <position position="1"/>
    </location>
</feature>
<keyword evidence="1" id="KW-1133">Transmembrane helix</keyword>
<feature type="transmembrane region" description="Helical" evidence="1">
    <location>
        <begin position="119"/>
        <end position="141"/>
    </location>
</feature>
<organism evidence="2 3">
    <name type="scientific">Aphanomyces astaci</name>
    <name type="common">Crayfish plague agent</name>
    <dbReference type="NCBI Taxonomy" id="112090"/>
    <lineage>
        <taxon>Eukaryota</taxon>
        <taxon>Sar</taxon>
        <taxon>Stramenopiles</taxon>
        <taxon>Oomycota</taxon>
        <taxon>Saprolegniomycetes</taxon>
        <taxon>Saprolegniales</taxon>
        <taxon>Verrucalvaceae</taxon>
        <taxon>Aphanomyces</taxon>
    </lineage>
</organism>
<dbReference type="EMBL" id="QUTI01027094">
    <property type="protein sequence ID" value="RLO05341.1"/>
    <property type="molecule type" value="Genomic_DNA"/>
</dbReference>
<comment type="caution">
    <text evidence="2">The sequence shown here is derived from an EMBL/GenBank/DDBJ whole genome shotgun (WGS) entry which is preliminary data.</text>
</comment>
<dbReference type="PANTHER" id="PTHR31061:SF24">
    <property type="entry name" value="LD22376P"/>
    <property type="match status" value="1"/>
</dbReference>
<accession>A0A9X8DXJ8</accession>
<proteinExistence type="predicted"/>
<evidence type="ECO:0000313" key="3">
    <source>
        <dbReference type="Proteomes" id="UP000275652"/>
    </source>
</evidence>
<feature type="transmembrane region" description="Helical" evidence="1">
    <location>
        <begin position="196"/>
        <end position="217"/>
    </location>
</feature>
<dbReference type="Proteomes" id="UP000275652">
    <property type="component" value="Unassembled WGS sequence"/>
</dbReference>
<sequence>MDRAHVQVAFTTTNDDERVKLYSVDDNCYGCIMQPMTREDCDASRDDCADLAPNENYTFVVQTVYPFTMELRNLDGDKLWVATGITFDEHGNYSLVANRPETGAVTSSMTKTSDGSSNALITVLLVLVLLWPFACFGLFSWRKYKASPRHNVTVTATHAANVVDNDIHVDEMLQELPPSPEDVANKKPPRVECLDVFRGATIFTMIFVNLGGGGYWYFTHVAWNGLSVADVVFPFFVWIMGV</sequence>
<protein>
    <recommendedName>
        <fullName evidence="4">DUF5009 domain-containing protein</fullName>
    </recommendedName>
</protein>
<reference evidence="2 3" key="1">
    <citation type="journal article" date="2018" name="J. Invertebr. Pathol.">
        <title>New genotyping method for the causative agent of crayfish plague (Aphanomyces astaci) based on whole genome data.</title>
        <authorList>
            <person name="Minardi D."/>
            <person name="Studholme D.J."/>
            <person name="van der Giezen M."/>
            <person name="Pretto T."/>
            <person name="Oidtmann B."/>
        </authorList>
    </citation>
    <scope>NUCLEOTIDE SEQUENCE [LARGE SCALE GENOMIC DNA]</scope>
    <source>
        <strain evidence="2 3">KB13</strain>
    </source>
</reference>
<evidence type="ECO:0000256" key="1">
    <source>
        <dbReference type="SAM" id="Phobius"/>
    </source>
</evidence>
<dbReference type="PANTHER" id="PTHR31061">
    <property type="entry name" value="LD22376P"/>
    <property type="match status" value="1"/>
</dbReference>